<reference evidence="1 2" key="1">
    <citation type="submission" date="2015-06" db="EMBL/GenBank/DDBJ databases">
        <authorList>
            <person name="Ju K.-S."/>
            <person name="Doroghazi J.R."/>
            <person name="Metcalf W.W."/>
        </authorList>
    </citation>
    <scope>NUCLEOTIDE SEQUENCE [LARGE SCALE GENOMIC DNA]</scope>
    <source>
        <strain evidence="1 2">NRRL 3414</strain>
    </source>
</reference>
<dbReference type="EMBL" id="LFNT01000080">
    <property type="protein sequence ID" value="KMS68265.1"/>
    <property type="molecule type" value="Genomic_DNA"/>
</dbReference>
<sequence length="280" mass="30687">MSVALAGGEVGEFPQRSRREPEGHLARLGILHGPEPLEEVLVGVRRVELHDLHLLRTAAEVLGQLHRQVGLPSARWAVEHQLPLVEEEFTHLVQPGAVVYEEFGGECLGDVRQRELPRRQPFGGGVFAAFAAACCRIRTVRKPDERVQGVQDTGQVDDVVLDGQSLLDFLRQLLVRVALREPGDGPAQVGQPARRRGLYGVPGDPPDVQPAVADGGHGVADAHLRQEGVQFVDETPLLVVRGRPLVPVLDEAAQRALRRIGLLQGRQVRGRERDEPLLQP</sequence>
<name>A0A0J8BRN4_STRVR</name>
<proteinExistence type="predicted"/>
<protein>
    <submittedName>
        <fullName evidence="1">Uncharacterized protein</fullName>
    </submittedName>
</protein>
<dbReference type="Proteomes" id="UP000037432">
    <property type="component" value="Unassembled WGS sequence"/>
</dbReference>
<gene>
    <name evidence="1" type="ORF">ACM01_39580</name>
</gene>
<evidence type="ECO:0000313" key="2">
    <source>
        <dbReference type="Proteomes" id="UP000037432"/>
    </source>
</evidence>
<organism evidence="1 2">
    <name type="scientific">Streptomyces viridochromogenes</name>
    <dbReference type="NCBI Taxonomy" id="1938"/>
    <lineage>
        <taxon>Bacteria</taxon>
        <taxon>Bacillati</taxon>
        <taxon>Actinomycetota</taxon>
        <taxon>Actinomycetes</taxon>
        <taxon>Kitasatosporales</taxon>
        <taxon>Streptomycetaceae</taxon>
        <taxon>Streptomyces</taxon>
    </lineage>
</organism>
<accession>A0A0J8BRN4</accession>
<comment type="caution">
    <text evidence="1">The sequence shown here is derived from an EMBL/GenBank/DDBJ whole genome shotgun (WGS) entry which is preliminary data.</text>
</comment>
<dbReference type="AlphaFoldDB" id="A0A0J8BRN4"/>
<evidence type="ECO:0000313" key="1">
    <source>
        <dbReference type="EMBL" id="KMS68265.1"/>
    </source>
</evidence>